<reference evidence="15" key="3">
    <citation type="submission" date="2020-05" db="UniProtKB">
        <authorList>
            <consortium name="EnsemblMetazoa"/>
        </authorList>
    </citation>
    <scope>IDENTIFICATION</scope>
    <source>
        <strain evidence="15">USDA</strain>
    </source>
</reference>
<reference evidence="14" key="2">
    <citation type="submission" date="2007-04" db="EMBL/GenBank/DDBJ databases">
        <title>The genome of the human body louse.</title>
        <authorList>
            <consortium name="The Human Body Louse Genome Consortium"/>
            <person name="Kirkness E."/>
            <person name="Walenz B."/>
            <person name="Hass B."/>
            <person name="Bruggner R."/>
            <person name="Strausberg R."/>
        </authorList>
    </citation>
    <scope>NUCLEOTIDE SEQUENCE</scope>
    <source>
        <strain evidence="14">USDA</strain>
    </source>
</reference>
<keyword evidence="9" id="KW-0809">Transit peptide</keyword>
<dbReference type="FunFam" id="3.10.290.10:FF:000017">
    <property type="entry name" value="Tyrosine--tRNA ligase"/>
    <property type="match status" value="1"/>
</dbReference>
<evidence type="ECO:0000256" key="10">
    <source>
        <dbReference type="ARBA" id="ARBA00023128"/>
    </source>
</evidence>
<comment type="similarity">
    <text evidence="3 13">Belongs to the class-I aminoacyl-tRNA synthetase family.</text>
</comment>
<evidence type="ECO:0000256" key="7">
    <source>
        <dbReference type="ARBA" id="ARBA00022840"/>
    </source>
</evidence>
<evidence type="ECO:0000313" key="14">
    <source>
        <dbReference type="EMBL" id="EEB12819.1"/>
    </source>
</evidence>
<dbReference type="InterPro" id="IPR036986">
    <property type="entry name" value="S4_RNA-bd_sf"/>
</dbReference>
<dbReference type="InterPro" id="IPR002305">
    <property type="entry name" value="aa-tRNA-synth_Ic"/>
</dbReference>
<dbReference type="NCBIfam" id="TIGR00234">
    <property type="entry name" value="tyrS"/>
    <property type="match status" value="1"/>
</dbReference>
<keyword evidence="16" id="KW-1185">Reference proteome</keyword>
<dbReference type="InterPro" id="IPR024088">
    <property type="entry name" value="Tyr-tRNA-ligase_bac-type"/>
</dbReference>
<evidence type="ECO:0000256" key="11">
    <source>
        <dbReference type="ARBA" id="ARBA00023146"/>
    </source>
</evidence>
<dbReference type="SUPFAM" id="SSF55174">
    <property type="entry name" value="Alpha-L RNA-binding motif"/>
    <property type="match status" value="1"/>
</dbReference>
<dbReference type="EnsemblMetazoa" id="PHUM208870-RA">
    <property type="protein sequence ID" value="PHUM208870-PA"/>
    <property type="gene ID" value="PHUM208870"/>
</dbReference>
<dbReference type="InterPro" id="IPR001412">
    <property type="entry name" value="aa-tRNA-synth_I_CS"/>
</dbReference>
<keyword evidence="7 13" id="KW-0067">ATP-binding</keyword>
<dbReference type="GeneID" id="8237364"/>
<dbReference type="KEGG" id="phu:Phum_PHUM208870"/>
<protein>
    <recommendedName>
        <fullName evidence="13">Tyrosine--tRNA ligase</fullName>
        <ecNumber evidence="13">6.1.1.1</ecNumber>
    </recommendedName>
    <alternativeName>
        <fullName evidence="13">Tyrosyl-tRNA synthetase</fullName>
    </alternativeName>
</protein>
<evidence type="ECO:0000256" key="4">
    <source>
        <dbReference type="ARBA" id="ARBA00011738"/>
    </source>
</evidence>
<gene>
    <name evidence="15" type="primary">8237364</name>
    <name evidence="14" type="ORF">Phum_PHUM208870</name>
</gene>
<evidence type="ECO:0000256" key="3">
    <source>
        <dbReference type="ARBA" id="ARBA00005594"/>
    </source>
</evidence>
<evidence type="ECO:0000256" key="9">
    <source>
        <dbReference type="ARBA" id="ARBA00022946"/>
    </source>
</evidence>
<sequence length="463" mass="52808">MVFIPRFYLFSYTKKLMKLNRYYSSRNVLKLHERGFYSDLFPYKTADEVLDLLNSADQTVYAGFDPTADSLHIGNLLVLINLLHWQRSGHQVIALIGGATAQIGDPSGKLSERDKMKAHLVEENTEKIENCIKNIFDNHLEYFCDKGETHKNIQELQIVNNTDWYCNMSALNFINNIGRNFRLGPMLGKQSIRTRMSTDEGLSFSEFSYQIFQAYDWLHLFQNYNCRFQVGGSDQLGNIVSGYDLIQKFHKVPVYGLTIPLITTEEGDKFGKTAGNAIWLSKEKTSAFQLYQFLIRIKDSDVQKLLMLFTFETMPKILEIMNEHWKTPHKRIAQKVLAENIVKLVHGPAGLQQAENVTAALYENNLEHLKKLEPLDLQSVFEGATFTELLLEPGTTILEAAVKAGCFKTKSDAVRIISAGGFYINHQKVNNGQEVISMPSHILPNNVSLMRVGKKNYTIVKWS</sequence>
<dbReference type="Proteomes" id="UP000009046">
    <property type="component" value="Unassembled WGS sequence"/>
</dbReference>
<comment type="catalytic activity">
    <reaction evidence="12 13">
        <text>tRNA(Tyr) + L-tyrosine + ATP = L-tyrosyl-tRNA(Tyr) + AMP + diphosphate + H(+)</text>
        <dbReference type="Rhea" id="RHEA:10220"/>
        <dbReference type="Rhea" id="RHEA-COMP:9706"/>
        <dbReference type="Rhea" id="RHEA-COMP:9707"/>
        <dbReference type="ChEBI" id="CHEBI:15378"/>
        <dbReference type="ChEBI" id="CHEBI:30616"/>
        <dbReference type="ChEBI" id="CHEBI:33019"/>
        <dbReference type="ChEBI" id="CHEBI:58315"/>
        <dbReference type="ChEBI" id="CHEBI:78442"/>
        <dbReference type="ChEBI" id="CHEBI:78536"/>
        <dbReference type="ChEBI" id="CHEBI:456215"/>
        <dbReference type="EC" id="6.1.1.1"/>
    </reaction>
</comment>
<comment type="subcellular location">
    <subcellularLocation>
        <location evidence="2">Mitochondrion matrix</location>
    </subcellularLocation>
</comment>
<dbReference type="InterPro" id="IPR024107">
    <property type="entry name" value="Tyr-tRNA-ligase_bac_1"/>
</dbReference>
<dbReference type="STRING" id="121224.E0VHG3"/>
<dbReference type="InterPro" id="IPR014729">
    <property type="entry name" value="Rossmann-like_a/b/a_fold"/>
</dbReference>
<dbReference type="PROSITE" id="PS00178">
    <property type="entry name" value="AA_TRNA_LIGASE_I"/>
    <property type="match status" value="1"/>
</dbReference>
<dbReference type="CDD" id="cd00805">
    <property type="entry name" value="TyrRS_core"/>
    <property type="match status" value="1"/>
</dbReference>
<dbReference type="CTD" id="8237364"/>
<dbReference type="Gene3D" id="1.10.240.10">
    <property type="entry name" value="Tyrosyl-Transfer RNA Synthetase"/>
    <property type="match status" value="1"/>
</dbReference>
<dbReference type="FunFam" id="3.40.50.620:FF:000107">
    <property type="entry name" value="Tyrosine--tRNA ligase"/>
    <property type="match status" value="1"/>
</dbReference>
<dbReference type="OMA" id="IIARFHD"/>
<dbReference type="GO" id="GO:0005829">
    <property type="term" value="C:cytosol"/>
    <property type="evidence" value="ECO:0007669"/>
    <property type="project" value="TreeGrafter"/>
</dbReference>
<organism>
    <name type="scientific">Pediculus humanus subsp. corporis</name>
    <name type="common">Body louse</name>
    <dbReference type="NCBI Taxonomy" id="121224"/>
    <lineage>
        <taxon>Eukaryota</taxon>
        <taxon>Metazoa</taxon>
        <taxon>Ecdysozoa</taxon>
        <taxon>Arthropoda</taxon>
        <taxon>Hexapoda</taxon>
        <taxon>Insecta</taxon>
        <taxon>Pterygota</taxon>
        <taxon>Neoptera</taxon>
        <taxon>Paraneoptera</taxon>
        <taxon>Psocodea</taxon>
        <taxon>Troctomorpha</taxon>
        <taxon>Phthiraptera</taxon>
        <taxon>Anoplura</taxon>
        <taxon>Pediculidae</taxon>
        <taxon>Pediculus</taxon>
    </lineage>
</organism>
<evidence type="ECO:0000256" key="13">
    <source>
        <dbReference type="RuleBase" id="RU361234"/>
    </source>
</evidence>
<dbReference type="AlphaFoldDB" id="E0VHG3"/>
<comment type="function">
    <text evidence="1">Catalyzes the attachment of tyrosine to tRNA(Tyr) in a two-step reaction: tyrosine is first activated by ATP to form Tyr-AMP and then transferred to the acceptor end of tRNA(Tyr).</text>
</comment>
<dbReference type="InParanoid" id="E0VHG3"/>
<dbReference type="RefSeq" id="XP_002425557.1">
    <property type="nucleotide sequence ID" value="XM_002425512.1"/>
</dbReference>
<evidence type="ECO:0000256" key="2">
    <source>
        <dbReference type="ARBA" id="ARBA00004305"/>
    </source>
</evidence>
<dbReference type="FunFam" id="1.10.240.10:FF:000001">
    <property type="entry name" value="Tyrosine--tRNA ligase"/>
    <property type="match status" value="1"/>
</dbReference>
<name>E0VHG3_PEDHC</name>
<dbReference type="GO" id="GO:0005524">
    <property type="term" value="F:ATP binding"/>
    <property type="evidence" value="ECO:0007669"/>
    <property type="project" value="UniProtKB-KW"/>
</dbReference>
<dbReference type="GO" id="GO:0005759">
    <property type="term" value="C:mitochondrial matrix"/>
    <property type="evidence" value="ECO:0007669"/>
    <property type="project" value="UniProtKB-SubCell"/>
</dbReference>
<dbReference type="GO" id="GO:0006437">
    <property type="term" value="P:tyrosyl-tRNA aminoacylation"/>
    <property type="evidence" value="ECO:0007669"/>
    <property type="project" value="InterPro"/>
</dbReference>
<evidence type="ECO:0000256" key="12">
    <source>
        <dbReference type="ARBA" id="ARBA00048248"/>
    </source>
</evidence>
<dbReference type="Gene3D" id="3.40.50.620">
    <property type="entry name" value="HUPs"/>
    <property type="match status" value="1"/>
</dbReference>
<evidence type="ECO:0000313" key="15">
    <source>
        <dbReference type="EnsemblMetazoa" id="PHUM208870-PA"/>
    </source>
</evidence>
<reference evidence="14" key="1">
    <citation type="submission" date="2007-04" db="EMBL/GenBank/DDBJ databases">
        <title>Annotation of Pediculus humanus corporis strain USDA.</title>
        <authorList>
            <person name="Kirkness E."/>
            <person name="Hannick L."/>
            <person name="Hass B."/>
            <person name="Bruggner R."/>
            <person name="Lawson D."/>
            <person name="Bidwell S."/>
            <person name="Joardar V."/>
            <person name="Caler E."/>
            <person name="Walenz B."/>
            <person name="Inman J."/>
            <person name="Schobel S."/>
            <person name="Galinsky K."/>
            <person name="Amedeo P."/>
            <person name="Strausberg R."/>
        </authorList>
    </citation>
    <scope>NUCLEOTIDE SEQUENCE</scope>
    <source>
        <strain evidence="14">USDA</strain>
    </source>
</reference>
<dbReference type="GO" id="GO:0003723">
    <property type="term" value="F:RNA binding"/>
    <property type="evidence" value="ECO:0007669"/>
    <property type="project" value="InterPro"/>
</dbReference>
<evidence type="ECO:0000256" key="1">
    <source>
        <dbReference type="ARBA" id="ARBA00002025"/>
    </source>
</evidence>
<dbReference type="PRINTS" id="PR01040">
    <property type="entry name" value="TRNASYNTHTYR"/>
</dbReference>
<dbReference type="HOGENOM" id="CLU_024003_0_0_1"/>
<dbReference type="OrthoDB" id="337870at2759"/>
<dbReference type="VEuPathDB" id="VectorBase:PHUM208870"/>
<dbReference type="HAMAP" id="MF_02006">
    <property type="entry name" value="Tyr_tRNA_synth_type1"/>
    <property type="match status" value="1"/>
</dbReference>
<keyword evidence="11 13" id="KW-0030">Aminoacyl-tRNA synthetase</keyword>
<dbReference type="EC" id="6.1.1.1" evidence="13"/>
<dbReference type="eggNOG" id="KOG2623">
    <property type="taxonomic scope" value="Eukaryota"/>
</dbReference>
<dbReference type="SUPFAM" id="SSF52374">
    <property type="entry name" value="Nucleotidylyl transferase"/>
    <property type="match status" value="1"/>
</dbReference>
<dbReference type="Gene3D" id="3.10.290.10">
    <property type="entry name" value="RNA-binding S4 domain"/>
    <property type="match status" value="1"/>
</dbReference>
<dbReference type="GO" id="GO:0004831">
    <property type="term" value="F:tyrosine-tRNA ligase activity"/>
    <property type="evidence" value="ECO:0007669"/>
    <property type="project" value="UniProtKB-EC"/>
</dbReference>
<dbReference type="PANTHER" id="PTHR11766:SF0">
    <property type="entry name" value="TYROSINE--TRNA LIGASE, MITOCHONDRIAL"/>
    <property type="match status" value="1"/>
</dbReference>
<dbReference type="EMBL" id="DS235170">
    <property type="protein sequence ID" value="EEB12819.1"/>
    <property type="molecule type" value="Genomic_DNA"/>
</dbReference>
<evidence type="ECO:0000313" key="16">
    <source>
        <dbReference type="Proteomes" id="UP000009046"/>
    </source>
</evidence>
<dbReference type="FunCoup" id="E0VHG3">
    <property type="interactions" value="1673"/>
</dbReference>
<proteinExistence type="inferred from homology"/>
<accession>E0VHG3</accession>
<keyword evidence="5 13" id="KW-0436">Ligase</keyword>
<dbReference type="InterPro" id="IPR002307">
    <property type="entry name" value="Tyr-tRNA-ligase"/>
</dbReference>
<evidence type="ECO:0000256" key="5">
    <source>
        <dbReference type="ARBA" id="ARBA00022598"/>
    </source>
</evidence>
<keyword evidence="6 13" id="KW-0547">Nucleotide-binding</keyword>
<dbReference type="PANTHER" id="PTHR11766">
    <property type="entry name" value="TYROSYL-TRNA SYNTHETASE"/>
    <property type="match status" value="1"/>
</dbReference>
<comment type="subunit">
    <text evidence="4">Homodimer.</text>
</comment>
<evidence type="ECO:0000256" key="6">
    <source>
        <dbReference type="ARBA" id="ARBA00022741"/>
    </source>
</evidence>
<dbReference type="EMBL" id="AAZO01002413">
    <property type="status" value="NOT_ANNOTATED_CDS"/>
    <property type="molecule type" value="Genomic_DNA"/>
</dbReference>
<keyword evidence="10" id="KW-0496">Mitochondrion</keyword>
<dbReference type="Pfam" id="PF00579">
    <property type="entry name" value="tRNA-synt_1b"/>
    <property type="match status" value="1"/>
</dbReference>
<keyword evidence="8 13" id="KW-0648">Protein biosynthesis</keyword>
<evidence type="ECO:0000256" key="8">
    <source>
        <dbReference type="ARBA" id="ARBA00022917"/>
    </source>
</evidence>